<proteinExistence type="predicted"/>
<feature type="transmembrane region" description="Helical" evidence="1">
    <location>
        <begin position="81"/>
        <end position="108"/>
    </location>
</feature>
<keyword evidence="4" id="KW-1185">Reference proteome</keyword>
<dbReference type="AlphaFoldDB" id="A0A1G9IPM2"/>
<feature type="transmembrane region" description="Helical" evidence="1">
    <location>
        <begin position="43"/>
        <end position="61"/>
    </location>
</feature>
<dbReference type="OrthoDB" id="5186924at2"/>
<dbReference type="InterPro" id="IPR009936">
    <property type="entry name" value="DUF1468"/>
</dbReference>
<keyword evidence="1" id="KW-0812">Transmembrane</keyword>
<evidence type="ECO:0000256" key="1">
    <source>
        <dbReference type="SAM" id="Phobius"/>
    </source>
</evidence>
<evidence type="ECO:0000313" key="3">
    <source>
        <dbReference type="EMBL" id="SDL27110.1"/>
    </source>
</evidence>
<evidence type="ECO:0000259" key="2">
    <source>
        <dbReference type="Pfam" id="PF07331"/>
    </source>
</evidence>
<gene>
    <name evidence="3" type="ORF">SAMN04487971_10882</name>
</gene>
<dbReference type="EMBL" id="FNGE01000008">
    <property type="protein sequence ID" value="SDL27110.1"/>
    <property type="molecule type" value="Genomic_DNA"/>
</dbReference>
<dbReference type="STRING" id="525640.SAMN04487971_10882"/>
<evidence type="ECO:0000313" key="4">
    <source>
        <dbReference type="Proteomes" id="UP000199555"/>
    </source>
</evidence>
<accession>A0A1G9IPM2</accession>
<organism evidence="3 4">
    <name type="scientific">Paracoccus chinensis</name>
    <dbReference type="NCBI Taxonomy" id="525640"/>
    <lineage>
        <taxon>Bacteria</taxon>
        <taxon>Pseudomonadati</taxon>
        <taxon>Pseudomonadota</taxon>
        <taxon>Alphaproteobacteria</taxon>
        <taxon>Rhodobacterales</taxon>
        <taxon>Paracoccaceae</taxon>
        <taxon>Paracoccus</taxon>
    </lineage>
</organism>
<name>A0A1G9IPM2_9RHOB</name>
<feature type="transmembrane region" description="Helical" evidence="1">
    <location>
        <begin position="120"/>
        <end position="140"/>
    </location>
</feature>
<dbReference type="Proteomes" id="UP000199555">
    <property type="component" value="Unassembled WGS sequence"/>
</dbReference>
<sequence>MSTRQKDDTDLIAGIGLMAAAAFFGWQTIGLEIGTSLRMGPGYFPMILSGLLFILGLLVTIKSFGREGEPGTPIAWRGILFILPAPIFFGLTVRGLGFVPALFFTTLIASQASVKMRPMYALVLAVAVTVMSTLIFSYGLGLPFRRFGPWLPF</sequence>
<dbReference type="RefSeq" id="WP_090755422.1">
    <property type="nucleotide sequence ID" value="NZ_FNGE01000008.1"/>
</dbReference>
<feature type="domain" description="DUF1468" evidence="2">
    <location>
        <begin position="12"/>
        <end position="144"/>
    </location>
</feature>
<keyword evidence="1" id="KW-0472">Membrane</keyword>
<protein>
    <submittedName>
        <fullName evidence="3">Tripartite tricarboxylate transporter TctB family protein</fullName>
    </submittedName>
</protein>
<dbReference type="Pfam" id="PF07331">
    <property type="entry name" value="TctB"/>
    <property type="match status" value="1"/>
</dbReference>
<reference evidence="4" key="1">
    <citation type="submission" date="2016-10" db="EMBL/GenBank/DDBJ databases">
        <authorList>
            <person name="Varghese N."/>
            <person name="Submissions S."/>
        </authorList>
    </citation>
    <scope>NUCLEOTIDE SEQUENCE [LARGE SCALE GENOMIC DNA]</scope>
    <source>
        <strain evidence="4">CGMCC 1.7655</strain>
    </source>
</reference>
<keyword evidence="1" id="KW-1133">Transmembrane helix</keyword>
<feature type="transmembrane region" description="Helical" evidence="1">
    <location>
        <begin position="12"/>
        <end position="31"/>
    </location>
</feature>